<dbReference type="InterPro" id="IPR028976">
    <property type="entry name" value="CheC-like_sf"/>
</dbReference>
<reference evidence="2" key="1">
    <citation type="submission" date="2018-05" db="EMBL/GenBank/DDBJ databases">
        <authorList>
            <person name="Lanie J.A."/>
            <person name="Ng W.-L."/>
            <person name="Kazmierczak K.M."/>
            <person name="Andrzejewski T.M."/>
            <person name="Davidsen T.M."/>
            <person name="Wayne K.J."/>
            <person name="Tettelin H."/>
            <person name="Glass J.I."/>
            <person name="Rusch D."/>
            <person name="Podicherti R."/>
            <person name="Tsui H.-C.T."/>
            <person name="Winkler M.E."/>
        </authorList>
    </citation>
    <scope>NUCLEOTIDE SEQUENCE</scope>
</reference>
<dbReference type="EMBL" id="UINC01011973">
    <property type="protein sequence ID" value="SVA52530.1"/>
    <property type="molecule type" value="Genomic_DNA"/>
</dbReference>
<protein>
    <submittedName>
        <fullName evidence="2">Uncharacterized protein</fullName>
    </submittedName>
</protein>
<dbReference type="GO" id="GO:0006935">
    <property type="term" value="P:chemotaxis"/>
    <property type="evidence" value="ECO:0007669"/>
    <property type="project" value="UniProtKB-KW"/>
</dbReference>
<organism evidence="2">
    <name type="scientific">marine metagenome</name>
    <dbReference type="NCBI Taxonomy" id="408172"/>
    <lineage>
        <taxon>unclassified sequences</taxon>
        <taxon>metagenomes</taxon>
        <taxon>ecological metagenomes</taxon>
    </lineage>
</organism>
<accession>A0A381WJ53</accession>
<keyword evidence="1" id="KW-0145">Chemotaxis</keyword>
<name>A0A381WJ53_9ZZZZ</name>
<dbReference type="AlphaFoldDB" id="A0A381WJ53"/>
<evidence type="ECO:0000256" key="1">
    <source>
        <dbReference type="ARBA" id="ARBA00022500"/>
    </source>
</evidence>
<proteinExistence type="predicted"/>
<gene>
    <name evidence="2" type="ORF">METZ01_LOCUS105384</name>
</gene>
<evidence type="ECO:0000313" key="2">
    <source>
        <dbReference type="EMBL" id="SVA52530.1"/>
    </source>
</evidence>
<dbReference type="Gene3D" id="3.40.1550.10">
    <property type="entry name" value="CheC-like"/>
    <property type="match status" value="1"/>
</dbReference>
<sequence>MLNQTSVTEITSEEILQQMIRETFEVPKIEKPASEENFPGAGFSQQIERNSESKENLLVQRLVNTLTAQLQTILPGAFRITSETEQCLSYANLSSWSPGRSYFSLFEMKHSNSVWILHFSRTVGEGLASLVHTKNSRNYTNIFNDLREADSITYLEIGEMLRKFFVSLLELWPKSDKLKVASCRHILQLGFLRDSVMDEEYIVLPFYLDNRECSGNFHLVFPHRYLLL</sequence>